<keyword evidence="2" id="KW-1185">Reference proteome</keyword>
<comment type="caution">
    <text evidence="1">The sequence shown here is derived from an EMBL/GenBank/DDBJ whole genome shotgun (WGS) entry which is preliminary data.</text>
</comment>
<organism evidence="1 2">
    <name type="scientific">Paenarthrobacter histidinolovorans</name>
    <dbReference type="NCBI Taxonomy" id="43664"/>
    <lineage>
        <taxon>Bacteria</taxon>
        <taxon>Bacillati</taxon>
        <taxon>Actinomycetota</taxon>
        <taxon>Actinomycetes</taxon>
        <taxon>Micrococcales</taxon>
        <taxon>Micrococcaceae</taxon>
        <taxon>Paenarthrobacter</taxon>
    </lineage>
</organism>
<gene>
    <name evidence="1" type="ORF">ABIA52_002983</name>
</gene>
<name>A0ABW8N966_9MICC</name>
<sequence length="252" mass="26314">MSWGVSSVSLAAAQQLDHGGGGRYRFEATPVPAAAHETVFMDRRVADFPGDADVAVVGESVEDEARTDARADLEEHQVGDAAVWSPRYFGQGAEIGVVINKDRAIECFLQPVEDVDAHPLGKDGALRDGTGPAVDRARNTGPGAHHGCSVDAVFAEQFLQQPDSCGDALFRLVPQGQLDVVLGNHVVAQGGQNHPQVAASEVDSDGDSPVAVQPHVGCAAAGARGRFRRHQACVLHDFDDVGDGGSGEPGLP</sequence>
<dbReference type="Proteomes" id="UP001620520">
    <property type="component" value="Unassembled WGS sequence"/>
</dbReference>
<evidence type="ECO:0000313" key="1">
    <source>
        <dbReference type="EMBL" id="MFK4640094.1"/>
    </source>
</evidence>
<reference evidence="1 2" key="1">
    <citation type="submission" date="2024-10" db="EMBL/GenBank/DDBJ databases">
        <title>Novel secondary metabolite-producing bacteria for plant disease control.</title>
        <authorList>
            <person name="Chevrette M."/>
        </authorList>
    </citation>
    <scope>NUCLEOTIDE SEQUENCE [LARGE SCALE GENOMIC DNA]</scope>
    <source>
        <strain evidence="1 2">J30 TE3557</strain>
    </source>
</reference>
<protein>
    <submittedName>
        <fullName evidence="1">Uncharacterized protein</fullName>
    </submittedName>
</protein>
<dbReference type="EMBL" id="JBIYEW010000003">
    <property type="protein sequence ID" value="MFK4640094.1"/>
    <property type="molecule type" value="Genomic_DNA"/>
</dbReference>
<accession>A0ABW8N966</accession>
<evidence type="ECO:0000313" key="2">
    <source>
        <dbReference type="Proteomes" id="UP001620520"/>
    </source>
</evidence>
<proteinExistence type="predicted"/>